<dbReference type="InParanoid" id="F6ZCF4"/>
<evidence type="ECO:0000313" key="8">
    <source>
        <dbReference type="Ensembl" id="ENSCINP00000026448.2"/>
    </source>
</evidence>
<dbReference type="PANTHER" id="PTHR11735:SF6">
    <property type="entry name" value="TRNA N6-ADENOSINE THREONYLCARBAMOYLTRANSFERASE, MITOCHONDRIAL"/>
    <property type="match status" value="1"/>
</dbReference>
<evidence type="ECO:0000256" key="2">
    <source>
        <dbReference type="ARBA" id="ARBA00022679"/>
    </source>
</evidence>
<keyword evidence="9" id="KW-1185">Reference proteome</keyword>
<keyword evidence="3" id="KW-0819">tRNA processing</keyword>
<sequence length="395" mass="44073">MLLRRTLRSCIVTSSRSRFVLGIESTFDDTGAAIVDCDATIHGEAIATQTKAHVKAGGVDPRIAELLHRDNLPRVVEAVLQQAGIRYQTKDLDAVATATRPGNPFCLKRGLEFTKMIVERHSLRFIPVHHMEAHLLTARMNNEVNFPFLGLLATGGHCIITITHDLGNHQILGEAIDEPPGAVFDKVARALQVKLDRPDTHERLWNGGDVERLACEGDRSKVKLTTPLRQSPRVLDFSFSGLQTQTLRVIDQPEPGEQLHKIPVKYADIAASFQHTMTQHILSRVHRAILMSRDKLNQESPTLVVAGGVVCNSYLRNALSRLCDITNITIVCPPLPLCVDNGVMIAWTGMEYLKRGKGISPHPYNERYEPKCRLGEKITTTTHRKVKLPKINYFN</sequence>
<evidence type="ECO:0000256" key="6">
    <source>
        <dbReference type="ARBA" id="ARBA00048117"/>
    </source>
</evidence>
<accession>F6ZCF4</accession>
<dbReference type="SUPFAM" id="SSF53067">
    <property type="entry name" value="Actin-like ATPase domain"/>
    <property type="match status" value="1"/>
</dbReference>
<evidence type="ECO:0000259" key="7">
    <source>
        <dbReference type="Pfam" id="PF00814"/>
    </source>
</evidence>
<reference evidence="8" key="2">
    <citation type="submission" date="2025-08" db="UniProtKB">
        <authorList>
            <consortium name="Ensembl"/>
        </authorList>
    </citation>
    <scope>IDENTIFICATION</scope>
</reference>
<dbReference type="FunCoup" id="F6ZCF4">
    <property type="interactions" value="434"/>
</dbReference>
<dbReference type="GO" id="GO:0046872">
    <property type="term" value="F:metal ion binding"/>
    <property type="evidence" value="ECO:0007669"/>
    <property type="project" value="UniProtKB-KW"/>
</dbReference>
<evidence type="ECO:0000256" key="5">
    <source>
        <dbReference type="ARBA" id="ARBA00023315"/>
    </source>
</evidence>
<dbReference type="AlphaFoldDB" id="F6ZCF4"/>
<dbReference type="InterPro" id="IPR017861">
    <property type="entry name" value="KAE1/TsaD"/>
</dbReference>
<dbReference type="PRINTS" id="PR00789">
    <property type="entry name" value="OSIALOPTASE"/>
</dbReference>
<reference evidence="8" key="3">
    <citation type="submission" date="2025-09" db="UniProtKB">
        <authorList>
            <consortium name="Ensembl"/>
        </authorList>
    </citation>
    <scope>IDENTIFICATION</scope>
</reference>
<dbReference type="OMA" id="NAAMIGC"/>
<dbReference type="Pfam" id="PF00814">
    <property type="entry name" value="TsaD"/>
    <property type="match status" value="1"/>
</dbReference>
<dbReference type="InterPro" id="IPR043129">
    <property type="entry name" value="ATPase_NBD"/>
</dbReference>
<dbReference type="NCBIfam" id="TIGR00329">
    <property type="entry name" value="gcp_kae1"/>
    <property type="match status" value="1"/>
</dbReference>
<evidence type="ECO:0000256" key="4">
    <source>
        <dbReference type="ARBA" id="ARBA00022723"/>
    </source>
</evidence>
<dbReference type="STRING" id="7719.ENSCINP00000026448"/>
<dbReference type="InterPro" id="IPR000905">
    <property type="entry name" value="Gcp-like_dom"/>
</dbReference>
<dbReference type="Gene3D" id="3.30.420.40">
    <property type="match status" value="2"/>
</dbReference>
<dbReference type="EC" id="2.3.1.234" evidence="1"/>
<keyword evidence="4" id="KW-0479">Metal-binding</keyword>
<evidence type="ECO:0000256" key="3">
    <source>
        <dbReference type="ARBA" id="ARBA00022694"/>
    </source>
</evidence>
<dbReference type="HOGENOM" id="CLU_023208_0_2_1"/>
<dbReference type="PANTHER" id="PTHR11735">
    <property type="entry name" value="TRNA N6-ADENOSINE THREONYLCARBAMOYLTRANSFERASE"/>
    <property type="match status" value="1"/>
</dbReference>
<evidence type="ECO:0000313" key="9">
    <source>
        <dbReference type="Proteomes" id="UP000008144"/>
    </source>
</evidence>
<dbReference type="GO" id="GO:0008033">
    <property type="term" value="P:tRNA processing"/>
    <property type="evidence" value="ECO:0007669"/>
    <property type="project" value="UniProtKB-KW"/>
</dbReference>
<dbReference type="GO" id="GO:0061711">
    <property type="term" value="F:tRNA N(6)-L-threonylcarbamoyladenine synthase activity"/>
    <property type="evidence" value="ECO:0007669"/>
    <property type="project" value="UniProtKB-EC"/>
</dbReference>
<keyword evidence="2" id="KW-0808">Transferase</keyword>
<organism evidence="8 9">
    <name type="scientific">Ciona intestinalis</name>
    <name type="common">Transparent sea squirt</name>
    <name type="synonym">Ascidia intestinalis</name>
    <dbReference type="NCBI Taxonomy" id="7719"/>
    <lineage>
        <taxon>Eukaryota</taxon>
        <taxon>Metazoa</taxon>
        <taxon>Chordata</taxon>
        <taxon>Tunicata</taxon>
        <taxon>Ascidiacea</taxon>
        <taxon>Phlebobranchia</taxon>
        <taxon>Cionidae</taxon>
        <taxon>Ciona</taxon>
    </lineage>
</organism>
<keyword evidence="5" id="KW-0012">Acyltransferase</keyword>
<gene>
    <name evidence="8" type="primary">LOC100178784</name>
</gene>
<reference evidence="9" key="1">
    <citation type="journal article" date="2002" name="Science">
        <title>The draft genome of Ciona intestinalis: insights into chordate and vertebrate origins.</title>
        <authorList>
            <person name="Dehal P."/>
            <person name="Satou Y."/>
            <person name="Campbell R.K."/>
            <person name="Chapman J."/>
            <person name="Degnan B."/>
            <person name="De Tomaso A."/>
            <person name="Davidson B."/>
            <person name="Di Gregorio A."/>
            <person name="Gelpke M."/>
            <person name="Goodstein D.M."/>
            <person name="Harafuji N."/>
            <person name="Hastings K.E."/>
            <person name="Ho I."/>
            <person name="Hotta K."/>
            <person name="Huang W."/>
            <person name="Kawashima T."/>
            <person name="Lemaire P."/>
            <person name="Martinez D."/>
            <person name="Meinertzhagen I.A."/>
            <person name="Necula S."/>
            <person name="Nonaka M."/>
            <person name="Putnam N."/>
            <person name="Rash S."/>
            <person name="Saiga H."/>
            <person name="Satake M."/>
            <person name="Terry A."/>
            <person name="Yamada L."/>
            <person name="Wang H.G."/>
            <person name="Awazu S."/>
            <person name="Azumi K."/>
            <person name="Boore J."/>
            <person name="Branno M."/>
            <person name="Chin-Bow S."/>
            <person name="DeSantis R."/>
            <person name="Doyle S."/>
            <person name="Francino P."/>
            <person name="Keys D.N."/>
            <person name="Haga S."/>
            <person name="Hayashi H."/>
            <person name="Hino K."/>
            <person name="Imai K.S."/>
            <person name="Inaba K."/>
            <person name="Kano S."/>
            <person name="Kobayashi K."/>
            <person name="Kobayashi M."/>
            <person name="Lee B.I."/>
            <person name="Makabe K.W."/>
            <person name="Manohar C."/>
            <person name="Matassi G."/>
            <person name="Medina M."/>
            <person name="Mochizuki Y."/>
            <person name="Mount S."/>
            <person name="Morishita T."/>
            <person name="Miura S."/>
            <person name="Nakayama A."/>
            <person name="Nishizaka S."/>
            <person name="Nomoto H."/>
            <person name="Ohta F."/>
            <person name="Oishi K."/>
            <person name="Rigoutsos I."/>
            <person name="Sano M."/>
            <person name="Sasaki A."/>
            <person name="Sasakura Y."/>
            <person name="Shoguchi E."/>
            <person name="Shin-i T."/>
            <person name="Spagnuolo A."/>
            <person name="Stainier D."/>
            <person name="Suzuki M.M."/>
            <person name="Tassy O."/>
            <person name="Takatori N."/>
            <person name="Tokuoka M."/>
            <person name="Yagi K."/>
            <person name="Yoshizaki F."/>
            <person name="Wada S."/>
            <person name="Zhang C."/>
            <person name="Hyatt P.D."/>
            <person name="Larimer F."/>
            <person name="Detter C."/>
            <person name="Doggett N."/>
            <person name="Glavina T."/>
            <person name="Hawkins T."/>
            <person name="Richardson P."/>
            <person name="Lucas S."/>
            <person name="Kohara Y."/>
            <person name="Levine M."/>
            <person name="Satoh N."/>
            <person name="Rokhsar D.S."/>
        </authorList>
    </citation>
    <scope>NUCLEOTIDE SEQUENCE [LARGE SCALE GENOMIC DNA]</scope>
</reference>
<protein>
    <recommendedName>
        <fullName evidence="1">N(6)-L-threonylcarbamoyladenine synthase</fullName>
        <ecNumber evidence="1">2.3.1.234</ecNumber>
    </recommendedName>
</protein>
<name>F6ZCF4_CIOIN</name>
<proteinExistence type="predicted"/>
<dbReference type="Ensembl" id="ENSCINT00000026694.2">
    <property type="protein sequence ID" value="ENSCINP00000026448.2"/>
    <property type="gene ID" value="ENSCING00000014698.2"/>
</dbReference>
<evidence type="ECO:0000256" key="1">
    <source>
        <dbReference type="ARBA" id="ARBA00012156"/>
    </source>
</evidence>
<feature type="domain" description="Gcp-like" evidence="7">
    <location>
        <begin position="41"/>
        <end position="347"/>
    </location>
</feature>
<comment type="catalytic activity">
    <reaction evidence="6">
        <text>L-threonylcarbamoyladenylate + adenosine(37) in tRNA = N(6)-L-threonylcarbamoyladenosine(37) in tRNA + AMP + H(+)</text>
        <dbReference type="Rhea" id="RHEA:37059"/>
        <dbReference type="Rhea" id="RHEA-COMP:10162"/>
        <dbReference type="Rhea" id="RHEA-COMP:10163"/>
        <dbReference type="ChEBI" id="CHEBI:15378"/>
        <dbReference type="ChEBI" id="CHEBI:73682"/>
        <dbReference type="ChEBI" id="CHEBI:74411"/>
        <dbReference type="ChEBI" id="CHEBI:74418"/>
        <dbReference type="ChEBI" id="CHEBI:456215"/>
        <dbReference type="EC" id="2.3.1.234"/>
    </reaction>
</comment>
<dbReference type="GO" id="GO:0005739">
    <property type="term" value="C:mitochondrion"/>
    <property type="evidence" value="ECO:0000318"/>
    <property type="project" value="GO_Central"/>
</dbReference>
<dbReference type="Proteomes" id="UP000008144">
    <property type="component" value="Unassembled WGS sequence"/>
</dbReference>
<dbReference type="CDD" id="cd24134">
    <property type="entry name" value="ASKHA_NBD_OSGEPL1_QRI7_euk"/>
    <property type="match status" value="1"/>
</dbReference>
<dbReference type="GeneTree" id="ENSGT00940000153744"/>